<dbReference type="EMBL" id="LTDM01000028">
    <property type="protein sequence ID" value="OLS02440.1"/>
    <property type="molecule type" value="Genomic_DNA"/>
</dbReference>
<reference evidence="2 3" key="1">
    <citation type="submission" date="2016-02" db="EMBL/GenBank/DDBJ databases">
        <title>Genome sequence of Tissierella creatinophila DSM 6911.</title>
        <authorList>
            <person name="Poehlein A."/>
            <person name="Daniel R."/>
        </authorList>
    </citation>
    <scope>NUCLEOTIDE SEQUENCE [LARGE SCALE GENOMIC DNA]</scope>
    <source>
        <strain evidence="2 3">DSM 6911</strain>
    </source>
</reference>
<evidence type="ECO:0000256" key="1">
    <source>
        <dbReference type="SAM" id="Coils"/>
    </source>
</evidence>
<name>A0A1U7M5A8_TISCR</name>
<gene>
    <name evidence="2" type="ORF">TICRE_15920</name>
</gene>
<keyword evidence="3" id="KW-1185">Reference proteome</keyword>
<dbReference type="Proteomes" id="UP000186112">
    <property type="component" value="Unassembled WGS sequence"/>
</dbReference>
<dbReference type="SUPFAM" id="SSF46955">
    <property type="entry name" value="Putative DNA-binding domain"/>
    <property type="match status" value="1"/>
</dbReference>
<protein>
    <submittedName>
        <fullName evidence="2">Uncharacterized protein</fullName>
    </submittedName>
</protein>
<keyword evidence="1" id="KW-0175">Coiled coil</keyword>
<dbReference type="AlphaFoldDB" id="A0A1U7M5A8"/>
<feature type="coiled-coil region" evidence="1">
    <location>
        <begin position="62"/>
        <end position="89"/>
    </location>
</feature>
<accession>A0A1U7M5A8</accession>
<dbReference type="RefSeq" id="WP_075726872.1">
    <property type="nucleotide sequence ID" value="NZ_LTDM01000028.1"/>
</dbReference>
<organism evidence="2 3">
    <name type="scientific">Tissierella creatinophila DSM 6911</name>
    <dbReference type="NCBI Taxonomy" id="1123403"/>
    <lineage>
        <taxon>Bacteria</taxon>
        <taxon>Bacillati</taxon>
        <taxon>Bacillota</taxon>
        <taxon>Tissierellia</taxon>
        <taxon>Tissierellales</taxon>
        <taxon>Tissierellaceae</taxon>
        <taxon>Tissierella</taxon>
    </lineage>
</organism>
<proteinExistence type="predicted"/>
<dbReference type="InterPro" id="IPR009061">
    <property type="entry name" value="DNA-bd_dom_put_sf"/>
</dbReference>
<sequence length="95" mass="10980">MNKLLSQDDLATRWGVTIRTIENWRKEGIITPCKGIPAIRFTEQHILDIEGVKLEKVSPLMYRKLEIDLEKTKQENEKLKGILAKITAEASQIYK</sequence>
<evidence type="ECO:0000313" key="3">
    <source>
        <dbReference type="Proteomes" id="UP000186112"/>
    </source>
</evidence>
<dbReference type="OrthoDB" id="1935216at2"/>
<comment type="caution">
    <text evidence="2">The sequence shown here is derived from an EMBL/GenBank/DDBJ whole genome shotgun (WGS) entry which is preliminary data.</text>
</comment>
<evidence type="ECO:0000313" key="2">
    <source>
        <dbReference type="EMBL" id="OLS02440.1"/>
    </source>
</evidence>